<keyword evidence="1" id="KW-1133">Transmembrane helix</keyword>
<accession>A0ABS4IBH4</accession>
<dbReference type="Proteomes" id="UP001519345">
    <property type="component" value="Unassembled WGS sequence"/>
</dbReference>
<evidence type="ECO:0000313" key="3">
    <source>
        <dbReference type="Proteomes" id="UP001519345"/>
    </source>
</evidence>
<keyword evidence="3" id="KW-1185">Reference proteome</keyword>
<evidence type="ECO:0000313" key="2">
    <source>
        <dbReference type="EMBL" id="MBP1968296.1"/>
    </source>
</evidence>
<name>A0ABS4IBH4_9BACI</name>
<feature type="transmembrane region" description="Helical" evidence="1">
    <location>
        <begin position="12"/>
        <end position="30"/>
    </location>
</feature>
<evidence type="ECO:0000256" key="1">
    <source>
        <dbReference type="SAM" id="Phobius"/>
    </source>
</evidence>
<keyword evidence="1" id="KW-0472">Membrane</keyword>
<keyword evidence="1" id="KW-0812">Transmembrane</keyword>
<sequence length="56" mass="6375">MIKSEGKSRLYLAGWIVGFILLIWTSIYFYPVEITTGLDEFDRDSPLVIAHGVEIT</sequence>
<dbReference type="EMBL" id="JAGGKX010000001">
    <property type="protein sequence ID" value="MBP1968296.1"/>
    <property type="molecule type" value="Genomic_DNA"/>
</dbReference>
<protein>
    <recommendedName>
        <fullName evidence="4">Alpha/beta hydrolase</fullName>
    </recommendedName>
</protein>
<reference evidence="2 3" key="1">
    <citation type="submission" date="2021-03" db="EMBL/GenBank/DDBJ databases">
        <title>Genomic Encyclopedia of Type Strains, Phase IV (KMG-IV): sequencing the most valuable type-strain genomes for metagenomic binning, comparative biology and taxonomic classification.</title>
        <authorList>
            <person name="Goeker M."/>
        </authorList>
    </citation>
    <scope>NUCLEOTIDE SEQUENCE [LARGE SCALE GENOMIC DNA]</scope>
    <source>
        <strain evidence="2 3">DSM 25609</strain>
    </source>
</reference>
<organism evidence="2 3">
    <name type="scientific">Virgibacillus natechei</name>
    <dbReference type="NCBI Taxonomy" id="1216297"/>
    <lineage>
        <taxon>Bacteria</taxon>
        <taxon>Bacillati</taxon>
        <taxon>Bacillota</taxon>
        <taxon>Bacilli</taxon>
        <taxon>Bacillales</taxon>
        <taxon>Bacillaceae</taxon>
        <taxon>Virgibacillus</taxon>
    </lineage>
</organism>
<gene>
    <name evidence="2" type="ORF">J2Z83_000388</name>
</gene>
<proteinExistence type="predicted"/>
<dbReference type="RefSeq" id="WP_209461517.1">
    <property type="nucleotide sequence ID" value="NZ_CP110224.1"/>
</dbReference>
<comment type="caution">
    <text evidence="2">The sequence shown here is derived from an EMBL/GenBank/DDBJ whole genome shotgun (WGS) entry which is preliminary data.</text>
</comment>
<evidence type="ECO:0008006" key="4">
    <source>
        <dbReference type="Google" id="ProtNLM"/>
    </source>
</evidence>